<proteinExistence type="predicted"/>
<accession>A0A8T3V840</accession>
<evidence type="ECO:0000313" key="2">
    <source>
        <dbReference type="Proteomes" id="UP000762703"/>
    </source>
</evidence>
<gene>
    <name evidence="1" type="ORF">E7Z73_00545</name>
</gene>
<reference evidence="1" key="1">
    <citation type="submission" date="2019-04" db="EMBL/GenBank/DDBJ databases">
        <title>Evolution of Biomass-Degrading Anaerobic Consortia Revealed by Metagenomics.</title>
        <authorList>
            <person name="Peng X."/>
        </authorList>
    </citation>
    <scope>NUCLEOTIDE SEQUENCE</scope>
    <source>
        <strain evidence="1">SIG12</strain>
    </source>
</reference>
<protein>
    <submittedName>
        <fullName evidence="1">Uncharacterized protein</fullName>
    </submittedName>
</protein>
<comment type="caution">
    <text evidence="1">The sequence shown here is derived from an EMBL/GenBank/DDBJ whole genome shotgun (WGS) entry which is preliminary data.</text>
</comment>
<sequence length="161" mass="18657">MKKELENYRIDKPRDYLHKRLFLNNGPLMHELFNFPGEYDGPCPNSNLDGDGSISEVDISYLVRLDGNQKLIINVEDETSNVGEETLRKSNKYKINHQYAYKCPVYSVITTSLPSHRCLKELKISPTDIFRHEIISYLDFDGEKILNSLKSKLKTRIFSPS</sequence>
<dbReference type="RefSeq" id="WP_303735858.1">
    <property type="nucleotide sequence ID" value="NZ_SUTE01000002.1"/>
</dbReference>
<dbReference type="EMBL" id="SUTE01000002">
    <property type="protein sequence ID" value="MBE6504219.1"/>
    <property type="molecule type" value="Genomic_DNA"/>
</dbReference>
<evidence type="ECO:0000313" key="1">
    <source>
        <dbReference type="EMBL" id="MBE6504219.1"/>
    </source>
</evidence>
<dbReference type="Proteomes" id="UP000762703">
    <property type="component" value="Unassembled WGS sequence"/>
</dbReference>
<name>A0A8T3V840_9EURY</name>
<dbReference type="AlphaFoldDB" id="A0A8T3V840"/>
<organism evidence="1 2">
    <name type="scientific">Methanobrevibacter millerae</name>
    <dbReference type="NCBI Taxonomy" id="230361"/>
    <lineage>
        <taxon>Archaea</taxon>
        <taxon>Methanobacteriati</taxon>
        <taxon>Methanobacteriota</taxon>
        <taxon>Methanomada group</taxon>
        <taxon>Methanobacteria</taxon>
        <taxon>Methanobacteriales</taxon>
        <taxon>Methanobacteriaceae</taxon>
        <taxon>Methanobrevibacter</taxon>
    </lineage>
</organism>